<comment type="caution">
    <text evidence="3">The sequence shown here is derived from an EMBL/GenBank/DDBJ whole genome shotgun (WGS) entry which is preliminary data.</text>
</comment>
<name>A0ABU5SSI6_9CYAN</name>
<protein>
    <submittedName>
        <fullName evidence="3">Class II glutamine amidotransferase</fullName>
    </submittedName>
</protein>
<gene>
    <name evidence="3" type="ORF">VB739_02605</name>
</gene>
<dbReference type="Pfam" id="PF13230">
    <property type="entry name" value="GATase_4"/>
    <property type="match status" value="1"/>
</dbReference>
<dbReference type="InterPro" id="IPR026869">
    <property type="entry name" value="EgtC-like"/>
</dbReference>
<evidence type="ECO:0000259" key="2">
    <source>
        <dbReference type="PROSITE" id="PS51278"/>
    </source>
</evidence>
<keyword evidence="1 3" id="KW-0315">Glutamine amidotransferase</keyword>
<sequence>MCELLALSANTPTDMRFSFHGLTRRGGATGCHGDGWGVASFDPDGHGVHLYREDAPAAFSKAAAEVAALDLKAHCSIAHIRKATRGVVALENCHPFQRHWHGQEWVFAHNGHLEGTLPETPLFRPEGSTDSEAAFCWILGELERAGLAAEDEAGLFEALTRASVQLTSAGIFNGLISNGRWLFAYASTKLHRITRRAPFARATLADDDLSVDFTELAGPNDVVTIVSTEPLTSDERWTPLVPGEALLLRGGEVIRRAGPLGAPAESE</sequence>
<dbReference type="PANTHER" id="PTHR42824">
    <property type="entry name" value="GLUTAMINE AMIDOTRANSFERASE"/>
    <property type="match status" value="1"/>
</dbReference>
<evidence type="ECO:0000313" key="4">
    <source>
        <dbReference type="Proteomes" id="UP001302329"/>
    </source>
</evidence>
<organism evidence="3 4">
    <name type="scientific">Cyanobium gracile UHCC 0281</name>
    <dbReference type="NCBI Taxonomy" id="3110309"/>
    <lineage>
        <taxon>Bacteria</taxon>
        <taxon>Bacillati</taxon>
        <taxon>Cyanobacteriota</taxon>
        <taxon>Cyanophyceae</taxon>
        <taxon>Synechococcales</taxon>
        <taxon>Prochlorococcaceae</taxon>
        <taxon>Cyanobium</taxon>
    </lineage>
</organism>
<evidence type="ECO:0000256" key="1">
    <source>
        <dbReference type="ARBA" id="ARBA00022962"/>
    </source>
</evidence>
<dbReference type="InterPro" id="IPR017932">
    <property type="entry name" value="GATase_2_dom"/>
</dbReference>
<reference evidence="3 4" key="1">
    <citation type="submission" date="2023-12" db="EMBL/GenBank/DDBJ databases">
        <title>Baltic Sea Cyanobacteria.</title>
        <authorList>
            <person name="Delbaje E."/>
            <person name="Fewer D.P."/>
            <person name="Shishido T.K."/>
        </authorList>
    </citation>
    <scope>NUCLEOTIDE SEQUENCE [LARGE SCALE GENOMIC DNA]</scope>
    <source>
        <strain evidence="3 4">UHCC 0281</strain>
    </source>
</reference>
<dbReference type="PROSITE" id="PS51278">
    <property type="entry name" value="GATASE_TYPE_2"/>
    <property type="match status" value="1"/>
</dbReference>
<dbReference type="RefSeq" id="WP_323355573.1">
    <property type="nucleotide sequence ID" value="NZ_JAYGHY010000005.1"/>
</dbReference>
<evidence type="ECO:0000313" key="3">
    <source>
        <dbReference type="EMBL" id="MEA5441435.1"/>
    </source>
</evidence>
<keyword evidence="4" id="KW-1185">Reference proteome</keyword>
<dbReference type="InterPro" id="IPR029055">
    <property type="entry name" value="Ntn_hydrolases_N"/>
</dbReference>
<dbReference type="CDD" id="cd01908">
    <property type="entry name" value="YafJ"/>
    <property type="match status" value="1"/>
</dbReference>
<dbReference type="Proteomes" id="UP001302329">
    <property type="component" value="Unassembled WGS sequence"/>
</dbReference>
<dbReference type="EMBL" id="JAYGHY010000005">
    <property type="protein sequence ID" value="MEA5441435.1"/>
    <property type="molecule type" value="Genomic_DNA"/>
</dbReference>
<dbReference type="Gene3D" id="3.60.20.10">
    <property type="entry name" value="Glutamine Phosphoribosylpyrophosphate, subunit 1, domain 1"/>
    <property type="match status" value="1"/>
</dbReference>
<accession>A0ABU5SSI6</accession>
<proteinExistence type="predicted"/>
<dbReference type="SUPFAM" id="SSF56235">
    <property type="entry name" value="N-terminal nucleophile aminohydrolases (Ntn hydrolases)"/>
    <property type="match status" value="1"/>
</dbReference>
<feature type="domain" description="Glutamine amidotransferase type-2" evidence="2">
    <location>
        <begin position="2"/>
        <end position="251"/>
    </location>
</feature>
<dbReference type="PANTHER" id="PTHR42824:SF1">
    <property type="entry name" value="GLUTAMINE AMIDOTRANSFERASE YAFJ-RELATED"/>
    <property type="match status" value="1"/>
</dbReference>